<feature type="region of interest" description="Disordered" evidence="1">
    <location>
        <begin position="18"/>
        <end position="58"/>
    </location>
</feature>
<protein>
    <recommendedName>
        <fullName evidence="5">Lipoprotein</fullName>
    </recommendedName>
</protein>
<dbReference type="RefSeq" id="WP_223417520.1">
    <property type="nucleotide sequence ID" value="NZ_JAIPME010000001.1"/>
</dbReference>
<keyword evidence="4" id="KW-1185">Reference proteome</keyword>
<accession>A0ABS7SW54</accession>
<name>A0ABS7SW54_9FIRM</name>
<dbReference type="Proteomes" id="UP000734271">
    <property type="component" value="Unassembled WGS sequence"/>
</dbReference>
<comment type="caution">
    <text evidence="3">The sequence shown here is derived from an EMBL/GenBank/DDBJ whole genome shotgun (WGS) entry which is preliminary data.</text>
</comment>
<evidence type="ECO:0000313" key="3">
    <source>
        <dbReference type="EMBL" id="MBZ2385770.1"/>
    </source>
</evidence>
<sequence length="232" mass="26046">MKKIITLMALALTLTACGGDQKPKESKEEVKQEEVAKEETKEETKEAEEVKEEVQKENEDDIYSYAGKTYKNEGNTIEIIKAGRVDQTYKIGPVNLTIYGVLTGRMTEFNDELKAYYDTDQPVDVITIGYSVENTEDKNIQFYVGQSPITTDTKEQIDPDLFAGQEGGGEMLGKVEKEGVNLYYPKNAKDVKEITWHVADASDENFANIAEGIKIKFTFNDKGNQVTAEELK</sequence>
<feature type="compositionally biased region" description="Basic and acidic residues" evidence="1">
    <location>
        <begin position="21"/>
        <end position="57"/>
    </location>
</feature>
<keyword evidence="2" id="KW-0732">Signal</keyword>
<organism evidence="3 4">
    <name type="scientific">Anaerococcus murdochii</name>
    <dbReference type="NCBI Taxonomy" id="411577"/>
    <lineage>
        <taxon>Bacteria</taxon>
        <taxon>Bacillati</taxon>
        <taxon>Bacillota</taxon>
        <taxon>Tissierellia</taxon>
        <taxon>Tissierellales</taxon>
        <taxon>Peptoniphilaceae</taxon>
        <taxon>Anaerococcus</taxon>
    </lineage>
</organism>
<evidence type="ECO:0000313" key="4">
    <source>
        <dbReference type="Proteomes" id="UP000734271"/>
    </source>
</evidence>
<evidence type="ECO:0000256" key="2">
    <source>
        <dbReference type="SAM" id="SignalP"/>
    </source>
</evidence>
<dbReference type="EMBL" id="JAIPME010000001">
    <property type="protein sequence ID" value="MBZ2385770.1"/>
    <property type="molecule type" value="Genomic_DNA"/>
</dbReference>
<evidence type="ECO:0008006" key="5">
    <source>
        <dbReference type="Google" id="ProtNLM"/>
    </source>
</evidence>
<gene>
    <name evidence="3" type="ORF">K8P03_00325</name>
</gene>
<reference evidence="3 4" key="1">
    <citation type="submission" date="2021-08" db="EMBL/GenBank/DDBJ databases">
        <title>FDA dAtabase for Regulatory Grade micrObial Sequences (FDA-ARGOS): Supporting development and validation of Infectious Disease Dx tests.</title>
        <authorList>
            <person name="Sproer C."/>
            <person name="Gronow S."/>
            <person name="Severitt S."/>
            <person name="Schroder I."/>
            <person name="Tallon L."/>
            <person name="Sadzewicz L."/>
            <person name="Zhao X."/>
            <person name="Boylan J."/>
            <person name="Ott S."/>
            <person name="Bowen H."/>
            <person name="Vavikolanu K."/>
            <person name="Hazen T."/>
            <person name="Aluvathingal J."/>
            <person name="Nadendla S."/>
            <person name="Lowell S."/>
            <person name="Myers T."/>
            <person name="Yan Y."/>
            <person name="Sichtig H."/>
        </authorList>
    </citation>
    <scope>NUCLEOTIDE SEQUENCE [LARGE SCALE GENOMIC DNA]</scope>
    <source>
        <strain evidence="3 4">FDAARGOS_1460</strain>
    </source>
</reference>
<dbReference type="PROSITE" id="PS51257">
    <property type="entry name" value="PROKAR_LIPOPROTEIN"/>
    <property type="match status" value="1"/>
</dbReference>
<feature type="signal peptide" evidence="2">
    <location>
        <begin position="1"/>
        <end position="18"/>
    </location>
</feature>
<evidence type="ECO:0000256" key="1">
    <source>
        <dbReference type="SAM" id="MobiDB-lite"/>
    </source>
</evidence>
<feature type="chain" id="PRO_5046347973" description="Lipoprotein" evidence="2">
    <location>
        <begin position="19"/>
        <end position="232"/>
    </location>
</feature>
<proteinExistence type="predicted"/>